<gene>
    <name evidence="1" type="ORF">SAMN05216285_1523</name>
</gene>
<dbReference type="Proteomes" id="UP000183275">
    <property type="component" value="Unassembled WGS sequence"/>
</dbReference>
<organism evidence="1 2">
    <name type="scientific">Natrinema salifodinae</name>
    <dbReference type="NCBI Taxonomy" id="1202768"/>
    <lineage>
        <taxon>Archaea</taxon>
        <taxon>Methanobacteriati</taxon>
        <taxon>Methanobacteriota</taxon>
        <taxon>Stenosarchaea group</taxon>
        <taxon>Halobacteria</taxon>
        <taxon>Halobacteriales</taxon>
        <taxon>Natrialbaceae</taxon>
        <taxon>Natrinema</taxon>
    </lineage>
</organism>
<evidence type="ECO:0000313" key="1">
    <source>
        <dbReference type="EMBL" id="SEV98378.1"/>
    </source>
</evidence>
<reference evidence="2" key="1">
    <citation type="submission" date="2016-10" db="EMBL/GenBank/DDBJ databases">
        <authorList>
            <person name="Varghese N."/>
        </authorList>
    </citation>
    <scope>NUCLEOTIDE SEQUENCE [LARGE SCALE GENOMIC DNA]</scope>
    <source>
        <strain evidence="2">CGMCC 1.12284</strain>
    </source>
</reference>
<accession>A0A1I0NBF5</accession>
<proteinExistence type="predicted"/>
<name>A0A1I0NBF5_9EURY</name>
<dbReference type="EMBL" id="FOIS01000002">
    <property type="protein sequence ID" value="SEV98378.1"/>
    <property type="molecule type" value="Genomic_DNA"/>
</dbReference>
<dbReference type="AlphaFoldDB" id="A0A1I0NBF5"/>
<evidence type="ECO:0000313" key="2">
    <source>
        <dbReference type="Proteomes" id="UP000183275"/>
    </source>
</evidence>
<sequence>MLMPGAVTLSTAVYLQTISKRQKPLLVLLLIMGAWVMLI</sequence>
<protein>
    <submittedName>
        <fullName evidence="1">Uncharacterized protein</fullName>
    </submittedName>
</protein>
<keyword evidence="2" id="KW-1185">Reference proteome</keyword>